<dbReference type="PANTHER" id="PTHR18964">
    <property type="entry name" value="ROK (REPRESSOR, ORF, KINASE) FAMILY"/>
    <property type="match status" value="1"/>
</dbReference>
<keyword evidence="3" id="KW-1185">Reference proteome</keyword>
<dbReference type="Proteomes" id="UP001205740">
    <property type="component" value="Unassembled WGS sequence"/>
</dbReference>
<name>A0ABT1H1Y7_9NOCA</name>
<organism evidence="2 3">
    <name type="scientific">Williamsia serinedens</name>
    <dbReference type="NCBI Taxonomy" id="391736"/>
    <lineage>
        <taxon>Bacteria</taxon>
        <taxon>Bacillati</taxon>
        <taxon>Actinomycetota</taxon>
        <taxon>Actinomycetes</taxon>
        <taxon>Mycobacteriales</taxon>
        <taxon>Nocardiaceae</taxon>
        <taxon>Williamsia</taxon>
    </lineage>
</organism>
<comment type="caution">
    <text evidence="2">The sequence shown here is derived from an EMBL/GenBank/DDBJ whole genome shotgun (WGS) entry which is preliminary data.</text>
</comment>
<dbReference type="InterPro" id="IPR000600">
    <property type="entry name" value="ROK"/>
</dbReference>
<sequence length="324" mass="32243">MGSAEFDPTAGAPAVAVDIGGTKVEAALVDPRGHVLSGTRRRAATGGATSSDGLDAAVLEVVTDVLTGNVARAAAATSGLAGIGVACAGPVDDATGLVTPINLPAWRDHPLRAVISAAPAVVDSGAAVVLRRDGVAIAMAEHWSGAGVGVDDMIAMVISTGIGGGIVLGGRVVPGNAGHIGQIEVSEHIGEPSLGSRTTLESVASGPHTVAWARSQGWSGSTGEELAIAVSDGDPIAQRAVDRLVDVVAQGICSACALLDVDLVAVGGGFARVTDDLVDRIAHRVSQHPLPYVASTRVVPAALGDTAPLVGAAAFVHRPDLLPR</sequence>
<accession>A0ABT1H1Y7</accession>
<reference evidence="2 3" key="1">
    <citation type="submission" date="2022-06" db="EMBL/GenBank/DDBJ databases">
        <title>Genomic Encyclopedia of Archaeal and Bacterial Type Strains, Phase II (KMG-II): from individual species to whole genera.</title>
        <authorList>
            <person name="Goeker M."/>
        </authorList>
    </citation>
    <scope>NUCLEOTIDE SEQUENCE [LARGE SCALE GENOMIC DNA]</scope>
    <source>
        <strain evidence="2 3">DSM 45037</strain>
    </source>
</reference>
<dbReference type="Gene3D" id="3.30.420.40">
    <property type="match status" value="2"/>
</dbReference>
<comment type="similarity">
    <text evidence="1">Belongs to the ROK (NagC/XylR) family.</text>
</comment>
<dbReference type="PANTHER" id="PTHR18964:SF169">
    <property type="entry name" value="N-ACETYLMANNOSAMINE KINASE"/>
    <property type="match status" value="1"/>
</dbReference>
<evidence type="ECO:0000313" key="2">
    <source>
        <dbReference type="EMBL" id="MCP2161161.1"/>
    </source>
</evidence>
<evidence type="ECO:0000256" key="1">
    <source>
        <dbReference type="ARBA" id="ARBA00006479"/>
    </source>
</evidence>
<dbReference type="RefSeq" id="WP_253654743.1">
    <property type="nucleotide sequence ID" value="NZ_BAAAOE010000002.1"/>
</dbReference>
<gene>
    <name evidence="2" type="ORF">LX12_002356</name>
</gene>
<dbReference type="InterPro" id="IPR043129">
    <property type="entry name" value="ATPase_NBD"/>
</dbReference>
<proteinExistence type="inferred from homology"/>
<protein>
    <submittedName>
        <fullName evidence="2">Glucokinase</fullName>
    </submittedName>
</protein>
<dbReference type="EMBL" id="JAMTCG010000004">
    <property type="protein sequence ID" value="MCP2161161.1"/>
    <property type="molecule type" value="Genomic_DNA"/>
</dbReference>
<dbReference type="Pfam" id="PF00480">
    <property type="entry name" value="ROK"/>
    <property type="match status" value="1"/>
</dbReference>
<evidence type="ECO:0000313" key="3">
    <source>
        <dbReference type="Proteomes" id="UP001205740"/>
    </source>
</evidence>
<dbReference type="SUPFAM" id="SSF53067">
    <property type="entry name" value="Actin-like ATPase domain"/>
    <property type="match status" value="1"/>
</dbReference>